<sequence>MVKKNETSKTESKEEIALKTEKVKEESTEEPVIVEKPIEVSDLSRTERLNLADDIKKQDIVEHLESEKNRIEAITCPVCRKKLGLKGEDYQNTDNKNEVVECSNCEQLVKVTVRYTGPIENTKAEISTKARGYAWETRNPGLWEDKHVLKYVKAEAVKLEENRSVLTEDEQKLFRVMLLLLKKAKVIK</sequence>
<reference evidence="3" key="1">
    <citation type="journal article" date="2022" name="Microbiol. Resour. Announc.">
        <title>Draft Genome Sequence of a Methanogenic Archaeon from West Spitsbergen Permafrost.</title>
        <authorList>
            <person name="Trubitsyn V."/>
            <person name="Rivkina E."/>
            <person name="Shcherbakova V."/>
        </authorList>
    </citation>
    <scope>NUCLEOTIDE SEQUENCE [LARGE SCALE GENOMIC DNA]</scope>
    <source>
        <strain evidence="3">VT</strain>
    </source>
</reference>
<accession>A0A8T5UZR6</accession>
<dbReference type="AlphaFoldDB" id="A0A8T5UZR6"/>
<name>A0A8T5UZR6_9EURY</name>
<dbReference type="RefSeq" id="WP_223791843.1">
    <property type="nucleotide sequence ID" value="NZ_JAIOUQ010000009.1"/>
</dbReference>
<protein>
    <submittedName>
        <fullName evidence="2">Uncharacterized protein</fullName>
    </submittedName>
</protein>
<keyword evidence="3" id="KW-1185">Reference proteome</keyword>
<feature type="region of interest" description="Disordered" evidence="1">
    <location>
        <begin position="1"/>
        <end position="30"/>
    </location>
</feature>
<feature type="compositionally biased region" description="Basic and acidic residues" evidence="1">
    <location>
        <begin position="1"/>
        <end position="26"/>
    </location>
</feature>
<organism evidence="2 3">
    <name type="scientific">Methanobacterium spitsbergense</name>
    <dbReference type="NCBI Taxonomy" id="2874285"/>
    <lineage>
        <taxon>Archaea</taxon>
        <taxon>Methanobacteriati</taxon>
        <taxon>Methanobacteriota</taxon>
        <taxon>Methanomada group</taxon>
        <taxon>Methanobacteria</taxon>
        <taxon>Methanobacteriales</taxon>
        <taxon>Methanobacteriaceae</taxon>
        <taxon>Methanobacterium</taxon>
    </lineage>
</organism>
<evidence type="ECO:0000313" key="3">
    <source>
        <dbReference type="Proteomes" id="UP000825933"/>
    </source>
</evidence>
<gene>
    <name evidence="2" type="ORF">K8N75_09665</name>
</gene>
<comment type="caution">
    <text evidence="2">The sequence shown here is derived from an EMBL/GenBank/DDBJ whole genome shotgun (WGS) entry which is preliminary data.</text>
</comment>
<evidence type="ECO:0000256" key="1">
    <source>
        <dbReference type="SAM" id="MobiDB-lite"/>
    </source>
</evidence>
<dbReference type="Proteomes" id="UP000825933">
    <property type="component" value="Unassembled WGS sequence"/>
</dbReference>
<dbReference type="EMBL" id="JAIOUQ010000009">
    <property type="protein sequence ID" value="MBZ2166303.1"/>
    <property type="molecule type" value="Genomic_DNA"/>
</dbReference>
<evidence type="ECO:0000313" key="2">
    <source>
        <dbReference type="EMBL" id="MBZ2166303.1"/>
    </source>
</evidence>
<proteinExistence type="predicted"/>